<evidence type="ECO:0000256" key="2">
    <source>
        <dbReference type="PIRSR" id="PIRSR601310-3"/>
    </source>
</evidence>
<dbReference type="InterPro" id="IPR036265">
    <property type="entry name" value="HIT-like_sf"/>
</dbReference>
<feature type="short sequence motif" description="Histidine triad motif" evidence="2 3">
    <location>
        <begin position="107"/>
        <end position="111"/>
    </location>
</feature>
<dbReference type="CDD" id="cd01277">
    <property type="entry name" value="HINT_subgroup"/>
    <property type="match status" value="1"/>
</dbReference>
<organism evidence="5 6">
    <name type="scientific">Synchytrium endobioticum</name>
    <dbReference type="NCBI Taxonomy" id="286115"/>
    <lineage>
        <taxon>Eukaryota</taxon>
        <taxon>Fungi</taxon>
        <taxon>Fungi incertae sedis</taxon>
        <taxon>Chytridiomycota</taxon>
        <taxon>Chytridiomycota incertae sedis</taxon>
        <taxon>Chytridiomycetes</taxon>
        <taxon>Synchytriales</taxon>
        <taxon>Synchytriaceae</taxon>
        <taxon>Synchytrium</taxon>
    </lineage>
</organism>
<dbReference type="InterPro" id="IPR039384">
    <property type="entry name" value="HINT"/>
</dbReference>
<evidence type="ECO:0000256" key="1">
    <source>
        <dbReference type="PIRSR" id="PIRSR601310-1"/>
    </source>
</evidence>
<proteinExistence type="predicted"/>
<gene>
    <name evidence="5" type="ORF">SeMB42_g03944</name>
</gene>
<dbReference type="GO" id="GO:0003824">
    <property type="term" value="F:catalytic activity"/>
    <property type="evidence" value="ECO:0007669"/>
    <property type="project" value="InterPro"/>
</dbReference>
<dbReference type="EMBL" id="QEAN01000150">
    <property type="protein sequence ID" value="TPX45585.1"/>
    <property type="molecule type" value="Genomic_DNA"/>
</dbReference>
<dbReference type="SUPFAM" id="SSF54197">
    <property type="entry name" value="HIT-like"/>
    <property type="match status" value="1"/>
</dbReference>
<dbReference type="GO" id="GO:0009117">
    <property type="term" value="P:nucleotide metabolic process"/>
    <property type="evidence" value="ECO:0007669"/>
    <property type="project" value="TreeGrafter"/>
</dbReference>
<comment type="caution">
    <text evidence="5">The sequence shown here is derived from an EMBL/GenBank/DDBJ whole genome shotgun (WGS) entry which is preliminary data.</text>
</comment>
<dbReference type="Pfam" id="PF01230">
    <property type="entry name" value="HIT"/>
    <property type="match status" value="1"/>
</dbReference>
<reference evidence="5 6" key="1">
    <citation type="journal article" date="2019" name="Sci. Rep.">
        <title>Comparative genomics of chytrid fungi reveal insights into the obligate biotrophic and pathogenic lifestyle of Synchytrium endobioticum.</title>
        <authorList>
            <person name="van de Vossenberg B.T.L.H."/>
            <person name="Warris S."/>
            <person name="Nguyen H.D.T."/>
            <person name="van Gent-Pelzer M.P.E."/>
            <person name="Joly D.L."/>
            <person name="van de Geest H.C."/>
            <person name="Bonants P.J.M."/>
            <person name="Smith D.S."/>
            <person name="Levesque C.A."/>
            <person name="van der Lee T.A.J."/>
        </authorList>
    </citation>
    <scope>NUCLEOTIDE SEQUENCE [LARGE SCALE GENOMIC DNA]</scope>
    <source>
        <strain evidence="5 6">MB42</strain>
    </source>
</reference>
<name>A0A507D2Q9_9FUNG</name>
<dbReference type="VEuPathDB" id="FungiDB:SeMB42_g03944"/>
<dbReference type="Gene3D" id="3.30.428.10">
    <property type="entry name" value="HIT-like"/>
    <property type="match status" value="1"/>
</dbReference>
<dbReference type="STRING" id="286115.A0A507D2Q9"/>
<accession>A0A507D2Q9</accession>
<evidence type="ECO:0000256" key="3">
    <source>
        <dbReference type="PROSITE-ProRule" id="PRU00464"/>
    </source>
</evidence>
<evidence type="ECO:0000313" key="6">
    <source>
        <dbReference type="Proteomes" id="UP000317494"/>
    </source>
</evidence>
<dbReference type="PANTHER" id="PTHR46648">
    <property type="entry name" value="HIT FAMILY PROTEIN 1"/>
    <property type="match status" value="1"/>
</dbReference>
<dbReference type="AlphaFoldDB" id="A0A507D2Q9"/>
<dbReference type="PRINTS" id="PR00332">
    <property type="entry name" value="HISTRIAD"/>
</dbReference>
<keyword evidence="6" id="KW-1185">Reference proteome</keyword>
<dbReference type="Proteomes" id="UP000317494">
    <property type="component" value="Unassembled WGS sequence"/>
</dbReference>
<evidence type="ECO:0000259" key="4">
    <source>
        <dbReference type="PROSITE" id="PS51084"/>
    </source>
</evidence>
<feature type="active site" description="Tele-AMP-histidine intermediate" evidence="1">
    <location>
        <position position="109"/>
    </location>
</feature>
<evidence type="ECO:0000313" key="5">
    <source>
        <dbReference type="EMBL" id="TPX45585.1"/>
    </source>
</evidence>
<dbReference type="InterPro" id="IPR001310">
    <property type="entry name" value="Histidine_triad_HIT"/>
</dbReference>
<dbReference type="PANTHER" id="PTHR46648:SF1">
    <property type="entry name" value="ADENOSINE 5'-MONOPHOSPHORAMIDASE HNT1"/>
    <property type="match status" value="1"/>
</dbReference>
<dbReference type="InterPro" id="IPR011146">
    <property type="entry name" value="HIT-like"/>
</dbReference>
<feature type="domain" description="HIT" evidence="4">
    <location>
        <begin position="6"/>
        <end position="122"/>
    </location>
</feature>
<dbReference type="PROSITE" id="PS51084">
    <property type="entry name" value="HIT_2"/>
    <property type="match status" value="1"/>
</dbReference>
<protein>
    <recommendedName>
        <fullName evidence="4">HIT domain-containing protein</fullName>
    </recommendedName>
</protein>
<sequence length="144" mass="15645">MAASCIFCKIIKGAIPSHKLYETELTYSFLDISPLSTGHAVSPNIFCPAPSCHLVIPKAHAQYLHEVPDESLADLLPVAKKIASAIGAKNYNVLQNNGRLAHQAVDHAHFHIIPKPNDAEGLGLPWQTDTEQRTGSCNAKLTRL</sequence>